<dbReference type="Proteomes" id="UP000672039">
    <property type="component" value="Chromosome"/>
</dbReference>
<dbReference type="RefSeq" id="WP_210223609.1">
    <property type="nucleotide sequence ID" value="NZ_CP072801.1"/>
</dbReference>
<keyword evidence="3" id="KW-0540">Nuclease</keyword>
<dbReference type="Pfam" id="PF18766">
    <property type="entry name" value="SWI2_SNF2"/>
    <property type="match status" value="1"/>
</dbReference>
<keyword evidence="4 10" id="KW-0547">Nucleotide-binding</keyword>
<dbReference type="SUPFAM" id="SSF52540">
    <property type="entry name" value="P-loop containing nucleoside triphosphate hydrolases"/>
    <property type="match status" value="1"/>
</dbReference>
<evidence type="ECO:0000313" key="13">
    <source>
        <dbReference type="EMBL" id="QTR47338.1"/>
    </source>
</evidence>
<dbReference type="CDD" id="cd18800">
    <property type="entry name" value="SF2_C_EcoR124I-like"/>
    <property type="match status" value="1"/>
</dbReference>
<proteinExistence type="inferred from homology"/>
<dbReference type="SMART" id="SM00487">
    <property type="entry name" value="DEXDc"/>
    <property type="match status" value="1"/>
</dbReference>
<gene>
    <name evidence="13" type="ORF">J9253_05215</name>
</gene>
<evidence type="ECO:0000259" key="12">
    <source>
        <dbReference type="PROSITE" id="PS51192"/>
    </source>
</evidence>
<dbReference type="EC" id="3.1.21.3" evidence="10"/>
<dbReference type="PROSITE" id="PS51192">
    <property type="entry name" value="HELICASE_ATP_BIND_1"/>
    <property type="match status" value="1"/>
</dbReference>
<feature type="coiled-coil region" evidence="11">
    <location>
        <begin position="936"/>
        <end position="967"/>
    </location>
</feature>
<dbReference type="Pfam" id="PF22679">
    <property type="entry name" value="T1R_D3-like"/>
    <property type="match status" value="1"/>
</dbReference>
<dbReference type="Pfam" id="PF04313">
    <property type="entry name" value="HSDR_N"/>
    <property type="match status" value="1"/>
</dbReference>
<keyword evidence="6" id="KW-0255">Endonuclease</keyword>
<dbReference type="PANTHER" id="PTHR30195">
    <property type="entry name" value="TYPE I SITE-SPECIFIC DEOXYRIBONUCLEASE PROTEIN SUBUNIT M AND R"/>
    <property type="match status" value="1"/>
</dbReference>
<dbReference type="InterPro" id="IPR007409">
    <property type="entry name" value="Restrct_endonuc_type1_HsdR_N"/>
</dbReference>
<evidence type="ECO:0000256" key="5">
    <source>
        <dbReference type="ARBA" id="ARBA00022747"/>
    </source>
</evidence>
<sequence length="1054" mass="119884">MSNVSDRERITQNRVVRLFQDKLGYEYLGNWEKRANNRNIEPDYLSAWLRKQNVSDALIDKTLQELARDNALGDGDNLYTPNQTLYGLLRYGVKIKPDHSEHTRTIHLIDWENPTHNDFAIAEEVTISGKYDKRPDIVLYVNGIALGVLELKRATVGVAEGIAQNLDNQSSTFIRPFFTTMQLVMAGNDSEGLRYGTIETKSKYYLEWREENPAYNPKTDSKDQQYLPQYNCGTVESPLDCALLRIASKHRVLELIHDFVVFDAGVKKLCRHNQYFGLKAAQARIHQREGGIIWHTQGSGKSLTMVWLAKWLRENVDGSRVLIITDRTELDEQIEGVFKGVDEHIYRCNSGRDMLGVLHQPIEWLMCSLIHKFGAGEEGSEQQTSTFIKELLSSIPKDFSAKGNLFVFVDECHRTQSGKLHKAMQKLLPNALFVGFTGTPLLKDDKQTSIETFGSYIHTYKFDQAVNDNVVLDLCYEARDISQYVGNKAKIDLFFAEKTKNLSNIAKARVKQKWLTMQSVLSSKSRLQQIVNDIVLDMTTKPRLESQHGNAMLVCADVYQACKVYELLAATDASLAGKSAIITSYQPTAASIKGEGGDEGDTENLHKYKIYRKMLATYFNQPEDEAVKRVEEFEKKVKKQFKEQPAQMRLLIVVDKLLTGFDAPSATYLYIDKKMQNHGLFQAICRVNRLDGEEKTYGYIIDYKDLFNSIKDAMGDYTGGAFADYDSTDIQDLLKNRLKQAKLKLEETREAIKALCEPVALPRDTNDYLAYFVASNPLNRDEAEQNEAKRLAFYKLSGAYLRAYAEIAGELQEVGYSASEAEKIRVEVRHYHDAREAVKLASGDYKDAKDLEPAMRHIFDQFIRADDSDMLADFGDKGLIEVLVDSGIAALESRLPESVRKSETAVAETIENNIRKNISDTRSVNPAYYDNLSDLLDALIQQRQTEVQEYQQYLEKLKALAEQMRQSQIPQDYPTTLKTQAMRNLYANLERDESLTLAVHETVMSYKKAGWTGNNAAAHMKEKRVRQAVTRVVGEDSATVEDLLKLIKAQYEYH</sequence>
<accession>A0ABX7WXX3</accession>
<dbReference type="Gene3D" id="3.90.1570.50">
    <property type="match status" value="1"/>
</dbReference>
<keyword evidence="5 10" id="KW-0680">Restriction system</keyword>
<comment type="subunit">
    <text evidence="10">The type I restriction/modification system is composed of three polypeptides R, M and S.</text>
</comment>
<dbReference type="CDD" id="cd18030">
    <property type="entry name" value="DEXHc_RE_I_HsdR"/>
    <property type="match status" value="1"/>
</dbReference>
<protein>
    <recommendedName>
        <fullName evidence="10">Type I restriction enzyme endonuclease subunit</fullName>
        <shortName evidence="10">R protein</shortName>
        <ecNumber evidence="10">3.1.21.3</ecNumber>
    </recommendedName>
</protein>
<keyword evidence="8 10" id="KW-0067">ATP-binding</keyword>
<dbReference type="InterPro" id="IPR014001">
    <property type="entry name" value="Helicase_ATP-bd"/>
</dbReference>
<evidence type="ECO:0000256" key="7">
    <source>
        <dbReference type="ARBA" id="ARBA00022801"/>
    </source>
</evidence>
<dbReference type="EMBL" id="CP072801">
    <property type="protein sequence ID" value="QTR47338.1"/>
    <property type="molecule type" value="Genomic_DNA"/>
</dbReference>
<keyword evidence="7 10" id="KW-0378">Hydrolase</keyword>
<evidence type="ECO:0000256" key="3">
    <source>
        <dbReference type="ARBA" id="ARBA00022722"/>
    </source>
</evidence>
<dbReference type="InterPro" id="IPR004473">
    <property type="entry name" value="Restrct_endonuc_typeI_HsdR"/>
</dbReference>
<name>A0ABX7WXX3_9GAMM</name>
<evidence type="ECO:0000256" key="8">
    <source>
        <dbReference type="ARBA" id="ARBA00022840"/>
    </source>
</evidence>
<dbReference type="NCBIfam" id="TIGR00348">
    <property type="entry name" value="hsdR"/>
    <property type="match status" value="1"/>
</dbReference>
<dbReference type="CDD" id="cd22332">
    <property type="entry name" value="HsdR_N"/>
    <property type="match status" value="1"/>
</dbReference>
<dbReference type="GO" id="GO:0009035">
    <property type="term" value="F:type I site-specific deoxyribonuclease activity"/>
    <property type="evidence" value="ECO:0007669"/>
    <property type="project" value="UniProtKB-EC"/>
</dbReference>
<comment type="similarity">
    <text evidence="2 10">Belongs to the HsdR family.</text>
</comment>
<reference evidence="13 14" key="1">
    <citation type="submission" date="2021-04" db="EMBL/GenBank/DDBJ databases">
        <title>Genomics, taxonomy and metabolism of representatives of sulfur bacteria of the genus Thiothrix: Thiothrix fructosivorans QT, Thiothrix unzii A1T and three new species, Thiothrix subterranea sp. nov., Thiothrix litoralis sp. nov. and 'Candidatus Thiothrix anitrata' sp. nov.</title>
        <authorList>
            <person name="Ravin N.V."/>
            <person name="Smolyakov D."/>
            <person name="Rudenko T.S."/>
            <person name="Mardanov A.V."/>
            <person name="Beletsky A.V."/>
            <person name="Markov N.D."/>
            <person name="Fomenkov A.I."/>
            <person name="Roberts R.J."/>
            <person name="Karnachuk O.V."/>
            <person name="Novikov A."/>
            <person name="Grabovich M.Y."/>
        </authorList>
    </citation>
    <scope>NUCLEOTIDE SEQUENCE [LARGE SCALE GENOMIC DNA]</scope>
    <source>
        <strain evidence="13 14">AS</strain>
    </source>
</reference>
<evidence type="ECO:0000256" key="10">
    <source>
        <dbReference type="RuleBase" id="RU364115"/>
    </source>
</evidence>
<dbReference type="InterPro" id="IPR040980">
    <property type="entry name" value="SWI2_SNF2"/>
</dbReference>
<feature type="domain" description="Helicase ATP-binding" evidence="12">
    <location>
        <begin position="282"/>
        <end position="458"/>
    </location>
</feature>
<dbReference type="InterPro" id="IPR055180">
    <property type="entry name" value="HsdR_RecA-like_helicase_dom_2"/>
</dbReference>
<evidence type="ECO:0000256" key="4">
    <source>
        <dbReference type="ARBA" id="ARBA00022741"/>
    </source>
</evidence>
<evidence type="ECO:0000256" key="6">
    <source>
        <dbReference type="ARBA" id="ARBA00022759"/>
    </source>
</evidence>
<evidence type="ECO:0000313" key="14">
    <source>
        <dbReference type="Proteomes" id="UP000672039"/>
    </source>
</evidence>
<comment type="function">
    <text evidence="10">Subunit R is required for both nuclease and ATPase activities, but not for modification.</text>
</comment>
<organism evidence="13 14">
    <name type="scientific">Thiothrix litoralis</name>
    <dbReference type="NCBI Taxonomy" id="2891210"/>
    <lineage>
        <taxon>Bacteria</taxon>
        <taxon>Pseudomonadati</taxon>
        <taxon>Pseudomonadota</taxon>
        <taxon>Gammaproteobacteria</taxon>
        <taxon>Thiotrichales</taxon>
        <taxon>Thiotrichaceae</taxon>
        <taxon>Thiothrix</taxon>
    </lineage>
</organism>
<dbReference type="PANTHER" id="PTHR30195:SF15">
    <property type="entry name" value="TYPE I RESTRICTION ENZYME HINDI ENDONUCLEASE SUBUNIT"/>
    <property type="match status" value="1"/>
</dbReference>
<evidence type="ECO:0000256" key="9">
    <source>
        <dbReference type="ARBA" id="ARBA00023125"/>
    </source>
</evidence>
<dbReference type="Gene3D" id="3.40.50.300">
    <property type="entry name" value="P-loop containing nucleotide triphosphate hydrolases"/>
    <property type="match status" value="2"/>
</dbReference>
<keyword evidence="11" id="KW-0175">Coiled coil</keyword>
<keyword evidence="9 10" id="KW-0238">DNA-binding</keyword>
<dbReference type="InterPro" id="IPR051268">
    <property type="entry name" value="Type-I_R_enzyme_R_subunit"/>
</dbReference>
<evidence type="ECO:0000256" key="2">
    <source>
        <dbReference type="ARBA" id="ARBA00008598"/>
    </source>
</evidence>
<comment type="catalytic activity">
    <reaction evidence="1 10">
        <text>Endonucleolytic cleavage of DNA to give random double-stranded fragments with terminal 5'-phosphates, ATP is simultaneously hydrolyzed.</text>
        <dbReference type="EC" id="3.1.21.3"/>
    </reaction>
</comment>
<dbReference type="InterPro" id="IPR027417">
    <property type="entry name" value="P-loop_NTPase"/>
</dbReference>
<evidence type="ECO:0000256" key="1">
    <source>
        <dbReference type="ARBA" id="ARBA00000851"/>
    </source>
</evidence>
<evidence type="ECO:0000256" key="11">
    <source>
        <dbReference type="SAM" id="Coils"/>
    </source>
</evidence>
<keyword evidence="14" id="KW-1185">Reference proteome</keyword>